<sequence length="1825" mass="205242">MATEQSLSINRPGSASSPLFELVNIPNRLVLEKVYLNGLHALKRFEIRNVSQSTILVKLRSNLGSQVAFQLTNENLPEFEPQESRLPVIKEVNESLASKPYYALNPTSENNSSVSLNNISENPLNDITTNTVAAAAAGAFGDVNGYQFNHLFNYVNHIDEVEIAPGCSQKIILAFLPDPRNKIRRSDANTAVTPSSTSDLSVTPSASVDTDGVDDARGNANLFTQSSEDETHDFFEVNGLLFFFAYIVDKQQNSGLIEKSIRDRESSDYSDNVDTNGNNSVIKSYKPDIEITSSREIESVNTSKADHQITIKFRSTVSRSVLWSDVGETGINFDDCVIGGIYFKDFTIWNRSEIELYWLLNTVNLSYPEHEGWIKFTDCDTGELLDNKPIPSYSHRRIRVTFRPKEVGEFNHDLQLENANDSENVLQTRIHAAVRSVLREELLVISSGNALDFGDCCAGVWSKQQLVLKNVSEVPLEIHFTAENAEILFHLNTDYLRNMKKLKSPTEDTEDLALLQHHFRDITNVTNSTPTTNNIMSNVNSCPISENSSRAISPSPQNHEIDGLISPAENASESPSENASRSTSRHRTNNIEDLDIDGFSEENTLGNDFLIKSPSENPEIGFKADKIARIDELILGPGKERTVQVSYRPEKDSSANNFKAGRLIRRTFRIIVQYAPVNSGQVSLRSDIHERKIIQCKARSCTPFIDVNPKEVNFGDTDVGTHKSLPITISNLSELTARVELKFVSKVLYCMNDKVIIPPKMSTEVKLTMYPRKVNADYRKQITVVNLQNRDDDQIIEVRSTNIDKNRVTFHSLFYRILTSTGSNFINFGTTVLNSPSIRTFTIDNISIKKLVLELSSSSPEEIIMYQKRPIDDCTSNSSDVSTASLSNNETTSSGSNIESDANSSKIERREMLLESIGDRRMPKNHSNIDTVSTNLSVSNTILMAGEIHSSISNKRYNAGIFFDSSLSDLSPSSAAYLDLAGSSNIDPRRSPRRRPTKLQIGKTPGVNPVIERIKEGSITGTNASTGSISSTTKSGFNGVLTNKTNNESVENVSLGSYLKGEDLSKISEISLESIIEMLESNNSPLPLLFPKPSAEETYVRNQMRLLRELNNRIRDHQIVPVKFVEIPPSKECQIIVIFTPKQKLHPNVQGLPKKFDTRVNIRLMEFDREMQQPQFEALIQGDQSQIPVRELMVNATLCRSIMDLGQKNINFGSMEKNERKNTTILIQNRSEVPLLYYIRKSGSIASGDIVFGVGRLGVIRGYNKKEIEFSFDPSLSGPFHERIEIENIRDRENNQVLSVKANIRKKHTFTIQNLSMNFGACLINETSKVQHITIINTNKQSRIIEVRVDPQDLKYIGCVGELNFVLQEELDGSYNNGILSKETEEEIENLEQKVKIAKRKGRDEKVKKIEKKLAKLRRGEPVKNDSETENESIDEIALGTINEITPREEKTDPGDTVKSPVEETFIGGTGFDRSGESSTIPSRPLSRADKPADQHIKRTPPNVKYRKTQSSIIFPLEPRTTKTISVYFKAVRGITEEISDPKPLQEIITSQVYVHEHKNQDIVKTVIFRAIVYYDYLGFLQALSEETCNSVENQTESSIASPVPELSNLTTEIVEQIAKDSSSILRKLINYPSSQLYDSTTSTLMSYSPETELSQYDFTSSDVPSHDESSENLVLEPTDLDIGRLEVNQRHNYYFKLTNRGDVPLCYKIIIPENESTFFQFTQLLDTLDPHETRRLDFSLIANEIGRQSHSIIIHNCETKSEFNFTLHGYIHYSHYLRFPSLGDDGQSELNLGYCYVDPGRKYSQVTPLLVENITDDDVYITCQ</sequence>
<evidence type="ECO:0000259" key="8">
    <source>
        <dbReference type="Pfam" id="PF22544"/>
    </source>
</evidence>
<dbReference type="PANTHER" id="PTHR39211">
    <property type="entry name" value="CHROMOSOME 7, WHOLE GENOME SHOTGUN SEQUENCE"/>
    <property type="match status" value="1"/>
</dbReference>
<protein>
    <submittedName>
        <fullName evidence="9">12936_t:CDS:1</fullName>
    </submittedName>
</protein>
<proteinExistence type="predicted"/>
<feature type="region of interest" description="Disordered" evidence="7">
    <location>
        <begin position="525"/>
        <end position="599"/>
    </location>
</feature>
<keyword evidence="10" id="KW-1185">Reference proteome</keyword>
<evidence type="ECO:0000256" key="4">
    <source>
        <dbReference type="ARBA" id="ARBA00023069"/>
    </source>
</evidence>
<feature type="non-terminal residue" evidence="9">
    <location>
        <position position="1825"/>
    </location>
</feature>
<name>A0A9N9BXK0_9GLOM</name>
<evidence type="ECO:0000256" key="1">
    <source>
        <dbReference type="ARBA" id="ARBA00004138"/>
    </source>
</evidence>
<feature type="region of interest" description="Disordered" evidence="7">
    <location>
        <begin position="1467"/>
        <end position="1499"/>
    </location>
</feature>
<dbReference type="EMBL" id="CAJVPV010004810">
    <property type="protein sequence ID" value="CAG8579491.1"/>
    <property type="molecule type" value="Genomic_DNA"/>
</dbReference>
<feature type="compositionally biased region" description="Polar residues" evidence="7">
    <location>
        <begin position="188"/>
        <end position="208"/>
    </location>
</feature>
<feature type="compositionally biased region" description="Polar residues" evidence="7">
    <location>
        <begin position="535"/>
        <end position="558"/>
    </location>
</feature>
<feature type="region of interest" description="Disordered" evidence="7">
    <location>
        <begin position="985"/>
        <end position="1004"/>
    </location>
</feature>
<keyword evidence="3" id="KW-0963">Cytoplasm</keyword>
<accession>A0A9N9BXK0</accession>
<dbReference type="GO" id="GO:0005737">
    <property type="term" value="C:cytoplasm"/>
    <property type="evidence" value="ECO:0007669"/>
    <property type="project" value="UniProtKB-SubCell"/>
</dbReference>
<evidence type="ECO:0000313" key="10">
    <source>
        <dbReference type="Proteomes" id="UP000789342"/>
    </source>
</evidence>
<feature type="compositionally biased region" description="Low complexity" evidence="7">
    <location>
        <begin position="525"/>
        <end position="534"/>
    </location>
</feature>
<dbReference type="Gene3D" id="2.60.40.10">
    <property type="entry name" value="Immunoglobulins"/>
    <property type="match status" value="4"/>
</dbReference>
<organism evidence="9 10">
    <name type="scientific">Acaulospora morrowiae</name>
    <dbReference type="NCBI Taxonomy" id="94023"/>
    <lineage>
        <taxon>Eukaryota</taxon>
        <taxon>Fungi</taxon>
        <taxon>Fungi incertae sedis</taxon>
        <taxon>Mucoromycota</taxon>
        <taxon>Glomeromycotina</taxon>
        <taxon>Glomeromycetes</taxon>
        <taxon>Diversisporales</taxon>
        <taxon>Acaulosporaceae</taxon>
        <taxon>Acaulospora</taxon>
    </lineage>
</organism>
<evidence type="ECO:0000256" key="6">
    <source>
        <dbReference type="SAM" id="Coils"/>
    </source>
</evidence>
<dbReference type="Pfam" id="PF22544">
    <property type="entry name" value="HYDIN_VesB_CFA65-like_Ig"/>
    <property type="match status" value="1"/>
</dbReference>
<feature type="compositionally biased region" description="Basic and acidic residues" evidence="7">
    <location>
        <begin position="1487"/>
        <end position="1497"/>
    </location>
</feature>
<dbReference type="PANTHER" id="PTHR39211:SF1">
    <property type="entry name" value="ABNORMAL SPINDLE-LIKE MICROCEPHALY-ASSOCIATED PROTEIN ASH DOMAIN-CONTAINING PROTEIN"/>
    <property type="match status" value="1"/>
</dbReference>
<reference evidence="9" key="1">
    <citation type="submission" date="2021-06" db="EMBL/GenBank/DDBJ databases">
        <authorList>
            <person name="Kallberg Y."/>
            <person name="Tangrot J."/>
            <person name="Rosling A."/>
        </authorList>
    </citation>
    <scope>NUCLEOTIDE SEQUENCE</scope>
    <source>
        <strain evidence="9">CL551</strain>
    </source>
</reference>
<comment type="caution">
    <text evidence="9">The sequence shown here is derived from an EMBL/GenBank/DDBJ whole genome shotgun (WGS) entry which is preliminary data.</text>
</comment>
<dbReference type="InterPro" id="IPR053879">
    <property type="entry name" value="HYDIN_VesB_CFA65-like_Ig"/>
</dbReference>
<evidence type="ECO:0000256" key="3">
    <source>
        <dbReference type="ARBA" id="ARBA00022490"/>
    </source>
</evidence>
<feature type="compositionally biased region" description="Low complexity" evidence="7">
    <location>
        <begin position="566"/>
        <end position="582"/>
    </location>
</feature>
<dbReference type="Proteomes" id="UP000789342">
    <property type="component" value="Unassembled WGS sequence"/>
</dbReference>
<dbReference type="GO" id="GO:0005929">
    <property type="term" value="C:cilium"/>
    <property type="evidence" value="ECO:0007669"/>
    <property type="project" value="UniProtKB-SubCell"/>
</dbReference>
<evidence type="ECO:0000313" key="9">
    <source>
        <dbReference type="EMBL" id="CAG8579491.1"/>
    </source>
</evidence>
<evidence type="ECO:0000256" key="5">
    <source>
        <dbReference type="ARBA" id="ARBA00023273"/>
    </source>
</evidence>
<keyword evidence="6" id="KW-0175">Coiled coil</keyword>
<dbReference type="InterPro" id="IPR013783">
    <property type="entry name" value="Ig-like_fold"/>
</dbReference>
<evidence type="ECO:0000256" key="2">
    <source>
        <dbReference type="ARBA" id="ARBA00004496"/>
    </source>
</evidence>
<feature type="region of interest" description="Disordered" evidence="7">
    <location>
        <begin position="874"/>
        <end position="905"/>
    </location>
</feature>
<gene>
    <name evidence="9" type="ORF">AMORRO_LOCUS6842</name>
</gene>
<feature type="region of interest" description="Disordered" evidence="7">
    <location>
        <begin position="187"/>
        <end position="214"/>
    </location>
</feature>
<feature type="coiled-coil region" evidence="6">
    <location>
        <begin position="1381"/>
        <end position="1408"/>
    </location>
</feature>
<dbReference type="OrthoDB" id="252265at2759"/>
<comment type="subcellular location">
    <subcellularLocation>
        <location evidence="1">Cell projection</location>
        <location evidence="1">Cilium</location>
    </subcellularLocation>
    <subcellularLocation>
        <location evidence="2">Cytoplasm</location>
    </subcellularLocation>
</comment>
<keyword evidence="5" id="KW-0966">Cell projection</keyword>
<keyword evidence="4" id="KW-0969">Cilium</keyword>
<evidence type="ECO:0000256" key="7">
    <source>
        <dbReference type="SAM" id="MobiDB-lite"/>
    </source>
</evidence>
<feature type="domain" description="HYDIN/VesB/CFA65-like Ig-like" evidence="8">
    <location>
        <begin position="1675"/>
        <end position="1769"/>
    </location>
</feature>